<evidence type="ECO:0000256" key="1">
    <source>
        <dbReference type="SAM" id="MobiDB-lite"/>
    </source>
</evidence>
<evidence type="ECO:0000313" key="2">
    <source>
        <dbReference type="EMBL" id="QSS65136.1"/>
    </source>
</evidence>
<feature type="compositionally biased region" description="Basic and acidic residues" evidence="1">
    <location>
        <begin position="129"/>
        <end position="138"/>
    </location>
</feature>
<proteinExistence type="predicted"/>
<dbReference type="AlphaFoldDB" id="A0A8A1MF61"/>
<dbReference type="VEuPathDB" id="FungiDB:I7I51_05978"/>
<sequence length="138" mass="14923">MSAGLSMDHMQVPGFTTLTLDEVLPGQLSQFITDGYVLHAVTTFLAGYGSWVDRGWTVGGFMSACSKAQPGGLYRARRILDCSGRHRELCPSLQGGHNSLKLFQGAILRGNDEVSTAECHLSPKSPPPDSEKRGEILM</sequence>
<gene>
    <name evidence="2" type="ORF">I7I51_05978</name>
</gene>
<organism evidence="2 3">
    <name type="scientific">Ajellomyces capsulatus</name>
    <name type="common">Darling's disease fungus</name>
    <name type="synonym">Histoplasma capsulatum</name>
    <dbReference type="NCBI Taxonomy" id="5037"/>
    <lineage>
        <taxon>Eukaryota</taxon>
        <taxon>Fungi</taxon>
        <taxon>Dikarya</taxon>
        <taxon>Ascomycota</taxon>
        <taxon>Pezizomycotina</taxon>
        <taxon>Eurotiomycetes</taxon>
        <taxon>Eurotiomycetidae</taxon>
        <taxon>Onygenales</taxon>
        <taxon>Ajellomycetaceae</taxon>
        <taxon>Histoplasma</taxon>
    </lineage>
</organism>
<protein>
    <submittedName>
        <fullName evidence="2">Uncharacterized protein</fullName>
    </submittedName>
</protein>
<dbReference type="Proteomes" id="UP000663671">
    <property type="component" value="Chromosome 3"/>
</dbReference>
<feature type="region of interest" description="Disordered" evidence="1">
    <location>
        <begin position="117"/>
        <end position="138"/>
    </location>
</feature>
<name>A0A8A1MF61_AJECA</name>
<dbReference type="OrthoDB" id="10624084at2759"/>
<dbReference type="EMBL" id="CP069115">
    <property type="protein sequence ID" value="QSS65136.1"/>
    <property type="molecule type" value="Genomic_DNA"/>
</dbReference>
<accession>A0A8A1MF61</accession>
<reference evidence="2" key="1">
    <citation type="submission" date="2021-01" db="EMBL/GenBank/DDBJ databases">
        <title>Chromosome-level genome assembly of a human fungal pathogen reveals clustering of transcriptionally co-regulated genes.</title>
        <authorList>
            <person name="Voorhies M."/>
            <person name="Cohen S."/>
            <person name="Shea T.P."/>
            <person name="Petrus S."/>
            <person name="Munoz J.F."/>
            <person name="Poplawski S."/>
            <person name="Goldman W.E."/>
            <person name="Michael T."/>
            <person name="Cuomo C.A."/>
            <person name="Sil A."/>
            <person name="Beyhan S."/>
        </authorList>
    </citation>
    <scope>NUCLEOTIDE SEQUENCE</scope>
    <source>
        <strain evidence="2">WU24</strain>
    </source>
</reference>
<evidence type="ECO:0000313" key="3">
    <source>
        <dbReference type="Proteomes" id="UP000663671"/>
    </source>
</evidence>